<name>A0ABW2C3V2_9PSEU</name>
<dbReference type="RefSeq" id="WP_345394046.1">
    <property type="nucleotide sequence ID" value="NZ_BAABLA010000021.1"/>
</dbReference>
<organism evidence="1 2">
    <name type="scientific">Haloechinothrix salitolerans</name>
    <dbReference type="NCBI Taxonomy" id="926830"/>
    <lineage>
        <taxon>Bacteria</taxon>
        <taxon>Bacillati</taxon>
        <taxon>Actinomycetota</taxon>
        <taxon>Actinomycetes</taxon>
        <taxon>Pseudonocardiales</taxon>
        <taxon>Pseudonocardiaceae</taxon>
        <taxon>Haloechinothrix</taxon>
    </lineage>
</organism>
<comment type="caution">
    <text evidence="1">The sequence shown here is derived from an EMBL/GenBank/DDBJ whole genome shotgun (WGS) entry which is preliminary data.</text>
</comment>
<gene>
    <name evidence="1" type="ORF">ACFQGD_23010</name>
</gene>
<sequence>MGLETAHPSAQSGSTALADHALSAQLLAAHRDDTAWLAEHVDGCVHPWLDGYTCAYCELPVRTDGDHRHPGYGIVEHTDGPEAARDPDAPLRVLHRFCSRMRKCHAAPGDSHADDVEHYGIALRRAWLGWATDQFLGGVKERRFGAKHYERLGLHPDKLRNPALFRKYWLVRKMRCAAHAIHYYTGLPRNPDRG</sequence>
<dbReference type="Proteomes" id="UP001596337">
    <property type="component" value="Unassembled WGS sequence"/>
</dbReference>
<proteinExistence type="predicted"/>
<reference evidence="2" key="1">
    <citation type="journal article" date="2019" name="Int. J. Syst. Evol. Microbiol.">
        <title>The Global Catalogue of Microorganisms (GCM) 10K type strain sequencing project: providing services to taxonomists for standard genome sequencing and annotation.</title>
        <authorList>
            <consortium name="The Broad Institute Genomics Platform"/>
            <consortium name="The Broad Institute Genome Sequencing Center for Infectious Disease"/>
            <person name="Wu L."/>
            <person name="Ma J."/>
        </authorList>
    </citation>
    <scope>NUCLEOTIDE SEQUENCE [LARGE SCALE GENOMIC DNA]</scope>
    <source>
        <strain evidence="2">KCTC 32255</strain>
    </source>
</reference>
<protein>
    <recommendedName>
        <fullName evidence="3">HNH endonuclease</fullName>
    </recommendedName>
</protein>
<dbReference type="EMBL" id="JBHSXX010000001">
    <property type="protein sequence ID" value="MFC6870016.1"/>
    <property type="molecule type" value="Genomic_DNA"/>
</dbReference>
<evidence type="ECO:0000313" key="2">
    <source>
        <dbReference type="Proteomes" id="UP001596337"/>
    </source>
</evidence>
<evidence type="ECO:0008006" key="3">
    <source>
        <dbReference type="Google" id="ProtNLM"/>
    </source>
</evidence>
<evidence type="ECO:0000313" key="1">
    <source>
        <dbReference type="EMBL" id="MFC6870016.1"/>
    </source>
</evidence>
<accession>A0ABW2C3V2</accession>
<keyword evidence="2" id="KW-1185">Reference proteome</keyword>